<dbReference type="InParanoid" id="A0A7F5RMM7"/>
<dbReference type="Proteomes" id="UP000192223">
    <property type="component" value="Unplaced"/>
</dbReference>
<feature type="chain" id="PRO_5028926557" evidence="2">
    <location>
        <begin position="24"/>
        <end position="210"/>
    </location>
</feature>
<feature type="signal peptide" evidence="2">
    <location>
        <begin position="1"/>
        <end position="23"/>
    </location>
</feature>
<feature type="region of interest" description="Disordered" evidence="1">
    <location>
        <begin position="128"/>
        <end position="148"/>
    </location>
</feature>
<name>A0A7F5RMM7_AGRPL</name>
<reference evidence="4" key="1">
    <citation type="submission" date="2025-08" db="UniProtKB">
        <authorList>
            <consortium name="RefSeq"/>
        </authorList>
    </citation>
    <scope>IDENTIFICATION</scope>
    <source>
        <tissue evidence="4">Entire body</tissue>
    </source>
</reference>
<keyword evidence="2" id="KW-0732">Signal</keyword>
<dbReference type="AlphaFoldDB" id="A0A7F5RMM7"/>
<sequence>MKTKPAIFVLFLYLFVLVESTHSQYETARRRYYRDLQQSIAKKSKHECNGTAKNIVSEKSKQTENGALESELNEEIREANEKLRAAKSEQKDIECALDNAQKSRKSAHEELKQVQKAKEVADEHVKNARQAAEAEERNVKKKNKTLDDSKAKLKRLESRIETEKGKNETRRTGNRICSLIGNGFTTLGMVSTFTFGSAGIRNNRTFGIGV</sequence>
<dbReference type="GeneID" id="108733098"/>
<evidence type="ECO:0000256" key="1">
    <source>
        <dbReference type="SAM" id="MobiDB-lite"/>
    </source>
</evidence>
<protein>
    <submittedName>
        <fullName evidence="4">Uncharacterized protein LOC108733098</fullName>
    </submittedName>
</protein>
<proteinExistence type="predicted"/>
<accession>A0A7F5RMM7</accession>
<evidence type="ECO:0000256" key="2">
    <source>
        <dbReference type="SAM" id="SignalP"/>
    </source>
</evidence>
<dbReference type="KEGG" id="apln:108733098"/>
<keyword evidence="3" id="KW-1185">Reference proteome</keyword>
<organism evidence="3 4">
    <name type="scientific">Agrilus planipennis</name>
    <name type="common">Emerald ash borer</name>
    <name type="synonym">Agrilus marcopoli</name>
    <dbReference type="NCBI Taxonomy" id="224129"/>
    <lineage>
        <taxon>Eukaryota</taxon>
        <taxon>Metazoa</taxon>
        <taxon>Ecdysozoa</taxon>
        <taxon>Arthropoda</taxon>
        <taxon>Hexapoda</taxon>
        <taxon>Insecta</taxon>
        <taxon>Pterygota</taxon>
        <taxon>Neoptera</taxon>
        <taxon>Endopterygota</taxon>
        <taxon>Coleoptera</taxon>
        <taxon>Polyphaga</taxon>
        <taxon>Elateriformia</taxon>
        <taxon>Buprestoidea</taxon>
        <taxon>Buprestidae</taxon>
        <taxon>Agrilinae</taxon>
        <taxon>Agrilus</taxon>
    </lineage>
</organism>
<evidence type="ECO:0000313" key="3">
    <source>
        <dbReference type="Proteomes" id="UP000192223"/>
    </source>
</evidence>
<gene>
    <name evidence="4" type="primary">LOC108733098</name>
</gene>
<dbReference type="RefSeq" id="XP_025837279.1">
    <property type="nucleotide sequence ID" value="XM_025981494.1"/>
</dbReference>
<evidence type="ECO:0000313" key="4">
    <source>
        <dbReference type="RefSeq" id="XP_025837279.1"/>
    </source>
</evidence>